<name>A0A1I5N7H0_9HYPH</name>
<gene>
    <name evidence="2" type="ORF">SAMN04488056_12627</name>
</gene>
<proteinExistence type="predicted"/>
<evidence type="ECO:0000313" key="2">
    <source>
        <dbReference type="EMBL" id="SFP17683.1"/>
    </source>
</evidence>
<dbReference type="Pfam" id="PF13776">
    <property type="entry name" value="DUF4172"/>
    <property type="match status" value="1"/>
</dbReference>
<dbReference type="InterPro" id="IPR025230">
    <property type="entry name" value="DUF4172"/>
</dbReference>
<sequence>MSNTWIHERQDWPNFRWDAEAISIDLADIRYRQGSLLGRMESLGFDLRQEASLETGPSQRLSTGAFTP</sequence>
<reference evidence="2 3" key="1">
    <citation type="submission" date="2016-10" db="EMBL/GenBank/DDBJ databases">
        <authorList>
            <person name="de Groot N.N."/>
        </authorList>
    </citation>
    <scope>NUCLEOTIDE SEQUENCE [LARGE SCALE GENOMIC DNA]</scope>
    <source>
        <strain evidence="2 3">CGMCC 1.9157</strain>
    </source>
</reference>
<feature type="domain" description="DUF4172" evidence="1">
    <location>
        <begin position="5"/>
        <end position="55"/>
    </location>
</feature>
<dbReference type="EMBL" id="FOVR01000026">
    <property type="protein sequence ID" value="SFP17683.1"/>
    <property type="molecule type" value="Genomic_DNA"/>
</dbReference>
<dbReference type="Proteomes" id="UP000199236">
    <property type="component" value="Unassembled WGS sequence"/>
</dbReference>
<accession>A0A1I5N7H0</accession>
<dbReference type="OrthoDB" id="9813719at2"/>
<protein>
    <recommendedName>
        <fullName evidence="1">DUF4172 domain-containing protein</fullName>
    </recommendedName>
</protein>
<evidence type="ECO:0000259" key="1">
    <source>
        <dbReference type="Pfam" id="PF13776"/>
    </source>
</evidence>
<organism evidence="2 3">
    <name type="scientific">Cohaesibacter marisflavi</name>
    <dbReference type="NCBI Taxonomy" id="655353"/>
    <lineage>
        <taxon>Bacteria</taxon>
        <taxon>Pseudomonadati</taxon>
        <taxon>Pseudomonadota</taxon>
        <taxon>Alphaproteobacteria</taxon>
        <taxon>Hyphomicrobiales</taxon>
        <taxon>Cohaesibacteraceae</taxon>
    </lineage>
</organism>
<evidence type="ECO:0000313" key="3">
    <source>
        <dbReference type="Proteomes" id="UP000199236"/>
    </source>
</evidence>
<keyword evidence="3" id="KW-1185">Reference proteome</keyword>
<dbReference type="AlphaFoldDB" id="A0A1I5N7H0"/>
<dbReference type="RefSeq" id="WP_090075701.1">
    <property type="nucleotide sequence ID" value="NZ_FOVR01000026.1"/>
</dbReference>
<dbReference type="STRING" id="655353.SAMN04488056_12627"/>